<keyword evidence="5" id="KW-0804">Transcription</keyword>
<evidence type="ECO:0000313" key="10">
    <source>
        <dbReference type="EMBL" id="KAK9298969.1"/>
    </source>
</evidence>
<name>A0AAW0ZNH6_9HYME</name>
<keyword evidence="11" id="KW-1185">Reference proteome</keyword>
<accession>A0AAW0ZNH6</accession>
<comment type="subcellular location">
    <subcellularLocation>
        <location evidence="1 7">Nucleus</location>
    </subcellularLocation>
</comment>
<dbReference type="InterPro" id="IPR001766">
    <property type="entry name" value="Fork_head_dom"/>
</dbReference>
<reference evidence="10 11" key="1">
    <citation type="submission" date="2024-05" db="EMBL/GenBank/DDBJ databases">
        <title>The nuclear and mitochondrial genome assemblies of Tetragonisca angustula (Apidae: Meliponini), a tiny yet remarkable pollinator in the Neotropics.</title>
        <authorList>
            <person name="Ferrari R."/>
            <person name="Ricardo P.C."/>
            <person name="Dias F.C."/>
            <person name="Araujo N.S."/>
            <person name="Soares D.O."/>
            <person name="Zhou Q.-S."/>
            <person name="Zhu C.-D."/>
            <person name="Coutinho L."/>
            <person name="Airas M.C."/>
            <person name="Batista T.M."/>
        </authorList>
    </citation>
    <scope>NUCLEOTIDE SEQUENCE [LARGE SCALE GENOMIC DNA]</scope>
    <source>
        <strain evidence="10">ASF017062</strain>
        <tissue evidence="10">Abdomen</tissue>
    </source>
</reference>
<dbReference type="InterPro" id="IPR049624">
    <property type="entry name" value="FOXN1_4"/>
</dbReference>
<dbReference type="GO" id="GO:0000976">
    <property type="term" value="F:transcription cis-regulatory region binding"/>
    <property type="evidence" value="ECO:0007669"/>
    <property type="project" value="TreeGrafter"/>
</dbReference>
<dbReference type="Proteomes" id="UP001432146">
    <property type="component" value="Unassembled WGS sequence"/>
</dbReference>
<dbReference type="PANTHER" id="PTHR46721">
    <property type="entry name" value="FORKHEAD BOX PROTEIN N1"/>
    <property type="match status" value="1"/>
</dbReference>
<feature type="compositionally biased region" description="Acidic residues" evidence="8">
    <location>
        <begin position="166"/>
        <end position="209"/>
    </location>
</feature>
<comment type="caution">
    <text evidence="10">The sequence shown here is derived from an EMBL/GenBank/DDBJ whole genome shotgun (WGS) entry which is preliminary data.</text>
</comment>
<keyword evidence="4 7" id="KW-0238">DNA-binding</keyword>
<dbReference type="InterPro" id="IPR036388">
    <property type="entry name" value="WH-like_DNA-bd_sf"/>
</dbReference>
<dbReference type="PROSITE" id="PS00658">
    <property type="entry name" value="FORK_HEAD_2"/>
    <property type="match status" value="1"/>
</dbReference>
<keyword evidence="2" id="KW-0217">Developmental protein</keyword>
<evidence type="ECO:0000256" key="5">
    <source>
        <dbReference type="ARBA" id="ARBA00023163"/>
    </source>
</evidence>
<feature type="region of interest" description="Disordered" evidence="8">
    <location>
        <begin position="432"/>
        <end position="454"/>
    </location>
</feature>
<dbReference type="AlphaFoldDB" id="A0AAW0ZNH6"/>
<dbReference type="SMART" id="SM00339">
    <property type="entry name" value="FH"/>
    <property type="match status" value="1"/>
</dbReference>
<dbReference type="InterPro" id="IPR036390">
    <property type="entry name" value="WH_DNA-bd_sf"/>
</dbReference>
<evidence type="ECO:0000256" key="3">
    <source>
        <dbReference type="ARBA" id="ARBA00023015"/>
    </source>
</evidence>
<gene>
    <name evidence="10" type="ORF">QLX08_007883</name>
</gene>
<dbReference type="SUPFAM" id="SSF46785">
    <property type="entry name" value="Winged helix' DNA-binding domain"/>
    <property type="match status" value="1"/>
</dbReference>
<dbReference type="CDD" id="cd20030">
    <property type="entry name" value="FH_FOXN1-like"/>
    <property type="match status" value="1"/>
</dbReference>
<feature type="domain" description="Fork-head" evidence="9">
    <location>
        <begin position="308"/>
        <end position="405"/>
    </location>
</feature>
<feature type="DNA-binding region" description="Fork-head" evidence="7">
    <location>
        <begin position="308"/>
        <end position="405"/>
    </location>
</feature>
<evidence type="ECO:0000256" key="7">
    <source>
        <dbReference type="PROSITE-ProRule" id="PRU00089"/>
    </source>
</evidence>
<dbReference type="FunFam" id="1.10.10.10:FF:000122">
    <property type="entry name" value="Forkhead box protein N1"/>
    <property type="match status" value="1"/>
</dbReference>
<dbReference type="EMBL" id="JAWNGG020000159">
    <property type="protein sequence ID" value="KAK9298969.1"/>
    <property type="molecule type" value="Genomic_DNA"/>
</dbReference>
<dbReference type="GO" id="GO:0000981">
    <property type="term" value="F:DNA-binding transcription factor activity, RNA polymerase II-specific"/>
    <property type="evidence" value="ECO:0007669"/>
    <property type="project" value="TreeGrafter"/>
</dbReference>
<evidence type="ECO:0000256" key="1">
    <source>
        <dbReference type="ARBA" id="ARBA00004123"/>
    </source>
</evidence>
<protein>
    <recommendedName>
        <fullName evidence="9">Fork-head domain-containing protein</fullName>
    </recommendedName>
</protein>
<evidence type="ECO:0000313" key="11">
    <source>
        <dbReference type="Proteomes" id="UP001432146"/>
    </source>
</evidence>
<evidence type="ECO:0000256" key="2">
    <source>
        <dbReference type="ARBA" id="ARBA00022473"/>
    </source>
</evidence>
<dbReference type="PANTHER" id="PTHR46721:SF3">
    <property type="entry name" value="FORKHEAD BOX N1"/>
    <property type="match status" value="1"/>
</dbReference>
<feature type="compositionally biased region" description="Polar residues" evidence="8">
    <location>
        <begin position="211"/>
        <end position="222"/>
    </location>
</feature>
<evidence type="ECO:0000256" key="6">
    <source>
        <dbReference type="ARBA" id="ARBA00023242"/>
    </source>
</evidence>
<dbReference type="Gene3D" id="1.10.10.10">
    <property type="entry name" value="Winged helix-like DNA-binding domain superfamily/Winged helix DNA-binding domain"/>
    <property type="match status" value="1"/>
</dbReference>
<feature type="region of interest" description="Disordered" evidence="8">
    <location>
        <begin position="124"/>
        <end position="222"/>
    </location>
</feature>
<dbReference type="GO" id="GO:0005634">
    <property type="term" value="C:nucleus"/>
    <property type="evidence" value="ECO:0007669"/>
    <property type="project" value="UniProtKB-SubCell"/>
</dbReference>
<evidence type="ECO:0000256" key="8">
    <source>
        <dbReference type="SAM" id="MobiDB-lite"/>
    </source>
</evidence>
<feature type="compositionally biased region" description="Basic and acidic residues" evidence="8">
    <location>
        <begin position="142"/>
        <end position="151"/>
    </location>
</feature>
<keyword evidence="3" id="KW-0805">Transcription regulation</keyword>
<feature type="compositionally biased region" description="Acidic residues" evidence="8">
    <location>
        <begin position="435"/>
        <end position="452"/>
    </location>
</feature>
<keyword evidence="6 7" id="KW-0539">Nucleus</keyword>
<proteinExistence type="predicted"/>
<evidence type="ECO:0000259" key="9">
    <source>
        <dbReference type="PROSITE" id="PS50039"/>
    </source>
</evidence>
<dbReference type="PRINTS" id="PR00053">
    <property type="entry name" value="FORKHEAD"/>
</dbReference>
<evidence type="ECO:0000256" key="4">
    <source>
        <dbReference type="ARBA" id="ARBA00023125"/>
    </source>
</evidence>
<sequence length="561" mass="62731">MLDTESRHGTGLVQGPTRDPWLTMDYYLGTDSLSLQEMLDVDIKCEIEGVIGGHTELGFNITDMSSLEMDDDPIGCHNDISGWFGPTSLLNGNSNSSNSNFNLDLNGSDAASIMVNPNSVMPHIAVRSPTPNNGRRHFSFSPKKDAKGKIDVEEEAENEGSSYTENENENENENDNENEQENEIENDSEAEQYENDITETEEESEDEQQEVSKSMTPSKSKTISISVAKAASPQYTKAQTIPKINDIPPGIRIQNFKVLQSPNQTPQHVRKQIYNNNVHINPGATAVTAVKREKEFDLSDYDDKPYPKPAYSYSCLIAMALKNSQTGSLPVSEIYNFMCEHFPYFKTAPNGWKNSVRHNLSLNKCFEKIEKPAGNGNQRKGCLWAINPAKVAKMDEEVQKWSRKDPLAIKKAMIYPDHLELLERGEMKYAGNGDVSEETESSGDEAVEESTAYEESIHGHITANSVTDSYDESSQDCDVDIHEHLYDEIDIEDNKEALHMHLNISKQEPFEYELSSSTKRQKTLTGAIQGNYVYQPVATTRRKAPVLVRAGTGNSSFLKID</sequence>
<dbReference type="Pfam" id="PF00250">
    <property type="entry name" value="Forkhead"/>
    <property type="match status" value="1"/>
</dbReference>
<dbReference type="InterPro" id="IPR030456">
    <property type="entry name" value="TF_fork_head_CS_2"/>
</dbReference>
<organism evidence="10 11">
    <name type="scientific">Tetragonisca angustula</name>
    <dbReference type="NCBI Taxonomy" id="166442"/>
    <lineage>
        <taxon>Eukaryota</taxon>
        <taxon>Metazoa</taxon>
        <taxon>Ecdysozoa</taxon>
        <taxon>Arthropoda</taxon>
        <taxon>Hexapoda</taxon>
        <taxon>Insecta</taxon>
        <taxon>Pterygota</taxon>
        <taxon>Neoptera</taxon>
        <taxon>Endopterygota</taxon>
        <taxon>Hymenoptera</taxon>
        <taxon>Apocrita</taxon>
        <taxon>Aculeata</taxon>
        <taxon>Apoidea</taxon>
        <taxon>Anthophila</taxon>
        <taxon>Apidae</taxon>
        <taxon>Tetragonisca</taxon>
    </lineage>
</organism>
<dbReference type="PROSITE" id="PS50039">
    <property type="entry name" value="FORK_HEAD_3"/>
    <property type="match status" value="1"/>
</dbReference>